<dbReference type="NCBIfam" id="TIGR01549">
    <property type="entry name" value="HAD-SF-IA-v1"/>
    <property type="match status" value="1"/>
</dbReference>
<dbReference type="RefSeq" id="WP_164730994.1">
    <property type="nucleotide sequence ID" value="NZ_CP016379.1"/>
</dbReference>
<dbReference type="GO" id="GO:0044281">
    <property type="term" value="P:small molecule metabolic process"/>
    <property type="evidence" value="ECO:0007669"/>
    <property type="project" value="UniProtKB-ARBA"/>
</dbReference>
<dbReference type="Pfam" id="PF00702">
    <property type="entry name" value="Hydrolase"/>
    <property type="match status" value="1"/>
</dbReference>
<dbReference type="CDD" id="cd16416">
    <property type="entry name" value="HAD_BsYqeG-like"/>
    <property type="match status" value="1"/>
</dbReference>
<evidence type="ECO:0000256" key="2">
    <source>
        <dbReference type="ARBA" id="ARBA00022801"/>
    </source>
</evidence>
<dbReference type="InterPro" id="IPR023214">
    <property type="entry name" value="HAD_sf"/>
</dbReference>
<evidence type="ECO:0000313" key="4">
    <source>
        <dbReference type="EMBL" id="AZR73617.1"/>
    </source>
</evidence>
<dbReference type="NCBIfam" id="TIGR01662">
    <property type="entry name" value="HAD-SF-IIIA"/>
    <property type="match status" value="1"/>
</dbReference>
<dbReference type="GO" id="GO:0008962">
    <property type="term" value="F:phosphatidylglycerophosphatase activity"/>
    <property type="evidence" value="ECO:0007669"/>
    <property type="project" value="InterPro"/>
</dbReference>
<proteinExistence type="predicted"/>
<evidence type="ECO:0000256" key="1">
    <source>
        <dbReference type="ARBA" id="ARBA00001946"/>
    </source>
</evidence>
<dbReference type="InterPro" id="IPR010021">
    <property type="entry name" value="PGPP1/Gep4"/>
</dbReference>
<dbReference type="EMBL" id="CP016379">
    <property type="protein sequence ID" value="AZR73617.1"/>
    <property type="molecule type" value="Genomic_DNA"/>
</dbReference>
<keyword evidence="5" id="KW-1185">Reference proteome</keyword>
<dbReference type="InterPro" id="IPR051400">
    <property type="entry name" value="HAD-like_hydrolase"/>
</dbReference>
<organism evidence="4 5">
    <name type="scientific">Anoxybacter fermentans</name>
    <dbReference type="NCBI Taxonomy" id="1323375"/>
    <lineage>
        <taxon>Bacteria</taxon>
        <taxon>Bacillati</taxon>
        <taxon>Bacillota</taxon>
        <taxon>Clostridia</taxon>
        <taxon>Halanaerobiales</taxon>
        <taxon>Anoxybacter</taxon>
    </lineage>
</organism>
<reference evidence="4 5" key="1">
    <citation type="submission" date="2016-07" db="EMBL/GenBank/DDBJ databases">
        <title>Genome and transcriptome analysis of iron-reducing fermentative bacteria Anoxybacter fermentans.</title>
        <authorList>
            <person name="Zeng X."/>
            <person name="Shao Z."/>
        </authorList>
    </citation>
    <scope>NUCLEOTIDE SEQUENCE [LARGE SCALE GENOMIC DNA]</scope>
    <source>
        <strain evidence="4 5">DY22613</strain>
    </source>
</reference>
<name>A0A3Q9HRD8_9FIRM</name>
<evidence type="ECO:0008006" key="6">
    <source>
        <dbReference type="Google" id="ProtNLM"/>
    </source>
</evidence>
<dbReference type="PANTHER" id="PTHR46470">
    <property type="entry name" value="N-ACYLNEURAMINATE-9-PHOSPHATASE"/>
    <property type="match status" value="1"/>
</dbReference>
<dbReference type="KEGG" id="aft:BBF96_09580"/>
<evidence type="ECO:0000256" key="3">
    <source>
        <dbReference type="ARBA" id="ARBA00022842"/>
    </source>
</evidence>
<protein>
    <recommendedName>
        <fullName evidence="6">HAD family hydrolase</fullName>
    </recommendedName>
</protein>
<dbReference type="InterPro" id="IPR006549">
    <property type="entry name" value="HAD-SF_hydro_IIIA"/>
</dbReference>
<dbReference type="AlphaFoldDB" id="A0A3Q9HRD8"/>
<dbReference type="Gene3D" id="3.40.50.1000">
    <property type="entry name" value="HAD superfamily/HAD-like"/>
    <property type="match status" value="1"/>
</dbReference>
<dbReference type="InterPro" id="IPR006439">
    <property type="entry name" value="HAD-SF_hydro_IA"/>
</dbReference>
<dbReference type="NCBIfam" id="TIGR01668">
    <property type="entry name" value="YqeG_hyp_ppase"/>
    <property type="match status" value="1"/>
</dbReference>
<dbReference type="SUPFAM" id="SSF56784">
    <property type="entry name" value="HAD-like"/>
    <property type="match status" value="1"/>
</dbReference>
<keyword evidence="3" id="KW-0460">Magnesium</keyword>
<dbReference type="InterPro" id="IPR036412">
    <property type="entry name" value="HAD-like_sf"/>
</dbReference>
<sequence>MFKYLCPDLFIANILEIKPVYLKEMGVKGIICDLDNTIIPWDEEFLSEEMINWVISLKKDGIRFCLLSNSLHNRVNSIAQKLAIDAVPAAGKPRKKAFLKAIDKLQLSKEKILVVGDQLFTDILGGKRLGLKTILVKPMSEKEFFWTRFMRRLEKWVLDKLEYKGILGINDQD</sequence>
<evidence type="ECO:0000313" key="5">
    <source>
        <dbReference type="Proteomes" id="UP000267250"/>
    </source>
</evidence>
<dbReference type="Proteomes" id="UP000267250">
    <property type="component" value="Chromosome"/>
</dbReference>
<keyword evidence="2" id="KW-0378">Hydrolase</keyword>
<gene>
    <name evidence="4" type="ORF">BBF96_09580</name>
</gene>
<comment type="cofactor">
    <cofactor evidence="1">
        <name>Mg(2+)</name>
        <dbReference type="ChEBI" id="CHEBI:18420"/>
    </cofactor>
</comment>
<accession>A0A3Q9HRD8</accession>